<dbReference type="EMBL" id="JAHWGI010000688">
    <property type="protein sequence ID" value="KAK3917160.1"/>
    <property type="molecule type" value="Genomic_DNA"/>
</dbReference>
<feature type="region of interest" description="Disordered" evidence="1">
    <location>
        <begin position="29"/>
        <end position="64"/>
    </location>
</feature>
<evidence type="ECO:0000313" key="2">
    <source>
        <dbReference type="EMBL" id="KAK3917160.1"/>
    </source>
</evidence>
<evidence type="ECO:0000256" key="1">
    <source>
        <dbReference type="SAM" id="MobiDB-lite"/>
    </source>
</evidence>
<dbReference type="AlphaFoldDB" id="A0AAE1HAY8"/>
<sequence>VLIHDGHVQVLVRDPVDGAQLQLRSYHASTRVGGHGRGRDESSQAPGLVDRTPDAEGAWTREHRSATRDEVGTMLVLLKEASVDVASSSGQAAKTDVVLPDVALMVTSFATAADLSTISLSEAAAFVDEARRSQRCIRLHTPLSLLVMSFAPYTCRTLGEDDAMRVNNELAGHMEGHEDAETIGAMGITAQLVDEWLSGRRIRGNREFNERLSRLWAALFVKGVFVRPQDFDDLCRRFGHDRNTGADFISTAAQRCSQLRQFCVVLGEVDLWWYPPLAGAITDRIKDACAEELRPLLAIRHVTRGRAKKLYDAGYRDVAAVATIFPPTLLTEVIRNLGIWRAIDMVLHARTILRHEAIQHAAQSRDRFQVLSRGTQESSRSNP</sequence>
<dbReference type="SUPFAM" id="SSF158702">
    <property type="entry name" value="Sec63 N-terminal domain-like"/>
    <property type="match status" value="1"/>
</dbReference>
<feature type="non-terminal residue" evidence="2">
    <location>
        <position position="383"/>
    </location>
</feature>
<keyword evidence="2" id="KW-0347">Helicase</keyword>
<keyword evidence="2" id="KW-0067">ATP-binding</keyword>
<evidence type="ECO:0000313" key="3">
    <source>
        <dbReference type="Proteomes" id="UP001219518"/>
    </source>
</evidence>
<keyword evidence="2" id="KW-0547">Nucleotide-binding</keyword>
<keyword evidence="3" id="KW-1185">Reference proteome</keyword>
<comment type="caution">
    <text evidence="2">The sequence shown here is derived from an EMBL/GenBank/DDBJ whole genome shotgun (WGS) entry which is preliminary data.</text>
</comment>
<accession>A0AAE1HAY8</accession>
<protein>
    <submittedName>
        <fullName evidence="2">Helicase POLQ-like</fullName>
    </submittedName>
</protein>
<name>A0AAE1HAY8_9NEOP</name>
<gene>
    <name evidence="2" type="ORF">KUF71_026078</name>
</gene>
<reference evidence="2" key="2">
    <citation type="journal article" date="2023" name="BMC Genomics">
        <title>Pest status, molecular evolution, and epigenetic factors derived from the genome assembly of Frankliniella fusca, a thysanopteran phytovirus vector.</title>
        <authorList>
            <person name="Catto M.A."/>
            <person name="Labadie P.E."/>
            <person name="Jacobson A.L."/>
            <person name="Kennedy G.G."/>
            <person name="Srinivasan R."/>
            <person name="Hunt B.G."/>
        </authorList>
    </citation>
    <scope>NUCLEOTIDE SEQUENCE</scope>
    <source>
        <strain evidence="2">PL_HMW_Pooled</strain>
    </source>
</reference>
<dbReference type="Gene3D" id="1.10.3380.20">
    <property type="match status" value="1"/>
</dbReference>
<dbReference type="GO" id="GO:0004386">
    <property type="term" value="F:helicase activity"/>
    <property type="evidence" value="ECO:0007669"/>
    <property type="project" value="UniProtKB-KW"/>
</dbReference>
<feature type="compositionally biased region" description="Basic and acidic residues" evidence="1">
    <location>
        <begin position="51"/>
        <end position="64"/>
    </location>
</feature>
<keyword evidence="2" id="KW-0378">Hydrolase</keyword>
<dbReference type="Proteomes" id="UP001219518">
    <property type="component" value="Unassembled WGS sequence"/>
</dbReference>
<proteinExistence type="predicted"/>
<organism evidence="2 3">
    <name type="scientific">Frankliniella fusca</name>
    <dbReference type="NCBI Taxonomy" id="407009"/>
    <lineage>
        <taxon>Eukaryota</taxon>
        <taxon>Metazoa</taxon>
        <taxon>Ecdysozoa</taxon>
        <taxon>Arthropoda</taxon>
        <taxon>Hexapoda</taxon>
        <taxon>Insecta</taxon>
        <taxon>Pterygota</taxon>
        <taxon>Neoptera</taxon>
        <taxon>Paraneoptera</taxon>
        <taxon>Thysanoptera</taxon>
        <taxon>Terebrantia</taxon>
        <taxon>Thripoidea</taxon>
        <taxon>Thripidae</taxon>
        <taxon>Frankliniella</taxon>
    </lineage>
</organism>
<reference evidence="2" key="1">
    <citation type="submission" date="2021-07" db="EMBL/GenBank/DDBJ databases">
        <authorList>
            <person name="Catto M.A."/>
            <person name="Jacobson A."/>
            <person name="Kennedy G."/>
            <person name="Labadie P."/>
            <person name="Hunt B.G."/>
            <person name="Srinivasan R."/>
        </authorList>
    </citation>
    <scope>NUCLEOTIDE SEQUENCE</scope>
    <source>
        <strain evidence="2">PL_HMW_Pooled</strain>
        <tissue evidence="2">Head</tissue>
    </source>
</reference>